<dbReference type="GO" id="GO:0016994">
    <property type="term" value="F:precorrin-6A reductase activity"/>
    <property type="evidence" value="ECO:0007669"/>
    <property type="project" value="InterPro"/>
</dbReference>
<dbReference type="NCBIfam" id="TIGR00715">
    <property type="entry name" value="precor6x_red"/>
    <property type="match status" value="1"/>
</dbReference>
<sequence length="248" mass="26074">MILILGGSSEARALALALTAKSVPIISSLAGRIKDPALPAGKVRIGGFGGVDGLTKYLRENAIQAVINATHPFAATISASAEAACAKNSVPLLRLLRPGWDSLPGAASWHWVLDTQEAGAVAAELSDRVFLTTGRQTAHEYIPALGSRFTAVRVVQAPSEPLPETWEVITSRGPYSLGSEREFMSSRRVGALVTKDSGGTYTSAKLTAATELGIDIVIIRRPEPGQARRVESVDGAVSWVTALSALPH</sequence>
<dbReference type="NCBIfam" id="NF005968">
    <property type="entry name" value="PRK08057.1-2"/>
    <property type="match status" value="1"/>
</dbReference>
<evidence type="ECO:0000313" key="5">
    <source>
        <dbReference type="Proteomes" id="UP000268084"/>
    </source>
</evidence>
<dbReference type="InterPro" id="IPR003723">
    <property type="entry name" value="Precorrin-6x_reduct"/>
</dbReference>
<dbReference type="RefSeq" id="WP_124799897.1">
    <property type="nucleotide sequence ID" value="NZ_CP034170.1"/>
</dbReference>
<evidence type="ECO:0000313" key="4">
    <source>
        <dbReference type="EMBL" id="AZI58993.1"/>
    </source>
</evidence>
<proteinExistence type="predicted"/>
<gene>
    <name evidence="4" type="ORF">EH165_13390</name>
</gene>
<reference evidence="4 5" key="1">
    <citation type="submission" date="2018-11" db="EMBL/GenBank/DDBJ databases">
        <authorList>
            <person name="Da X."/>
        </authorList>
    </citation>
    <scope>NUCLEOTIDE SEQUENCE [LARGE SCALE GENOMIC DNA]</scope>
    <source>
        <strain evidence="4 5">S14-144</strain>
    </source>
</reference>
<keyword evidence="5" id="KW-1185">Reference proteome</keyword>
<name>A0A3G8ZP05_9ACTN</name>
<dbReference type="KEGG" id="nak:EH165_13390"/>
<evidence type="ECO:0000256" key="2">
    <source>
        <dbReference type="ARBA" id="ARBA00022573"/>
    </source>
</evidence>
<dbReference type="Pfam" id="PF02571">
    <property type="entry name" value="CbiJ"/>
    <property type="match status" value="1"/>
</dbReference>
<organism evidence="4 5">
    <name type="scientific">Nakamurella antarctica</name>
    <dbReference type="NCBI Taxonomy" id="1902245"/>
    <lineage>
        <taxon>Bacteria</taxon>
        <taxon>Bacillati</taxon>
        <taxon>Actinomycetota</taxon>
        <taxon>Actinomycetes</taxon>
        <taxon>Nakamurellales</taxon>
        <taxon>Nakamurellaceae</taxon>
        <taxon>Nakamurella</taxon>
    </lineage>
</organism>
<dbReference type="GO" id="GO:0009236">
    <property type="term" value="P:cobalamin biosynthetic process"/>
    <property type="evidence" value="ECO:0007669"/>
    <property type="project" value="UniProtKB-UniPathway"/>
</dbReference>
<dbReference type="AlphaFoldDB" id="A0A3G8ZP05"/>
<dbReference type="PANTHER" id="PTHR36925">
    <property type="entry name" value="COBALT-PRECORRIN-6A REDUCTASE"/>
    <property type="match status" value="1"/>
</dbReference>
<dbReference type="OrthoDB" id="5183775at2"/>
<keyword evidence="3 4" id="KW-0560">Oxidoreductase</keyword>
<dbReference type="EC" id="1.3.1.106" evidence="4"/>
<comment type="pathway">
    <text evidence="1">Cofactor biosynthesis; adenosylcobalamin biosynthesis.</text>
</comment>
<evidence type="ECO:0000256" key="1">
    <source>
        <dbReference type="ARBA" id="ARBA00004953"/>
    </source>
</evidence>
<keyword evidence="2" id="KW-0169">Cobalamin biosynthesis</keyword>
<accession>A0A3G8ZP05</accession>
<reference evidence="4 5" key="2">
    <citation type="submission" date="2018-12" db="EMBL/GenBank/DDBJ databases">
        <title>Nakamurella antarcticus sp. nov., isolated from Antarctica South Shetland Islands soil.</title>
        <authorList>
            <person name="Peng F."/>
        </authorList>
    </citation>
    <scope>NUCLEOTIDE SEQUENCE [LARGE SCALE GENOMIC DNA]</scope>
    <source>
        <strain evidence="4 5">S14-144</strain>
    </source>
</reference>
<protein>
    <submittedName>
        <fullName evidence="4">Cobalt-precorrin-6A reductase</fullName>
        <ecNumber evidence="4">1.3.1.106</ecNumber>
    </submittedName>
</protein>
<dbReference type="UniPathway" id="UPA00148"/>
<dbReference type="PROSITE" id="PS51014">
    <property type="entry name" value="COBK_CBIJ"/>
    <property type="match status" value="1"/>
</dbReference>
<evidence type="ECO:0000256" key="3">
    <source>
        <dbReference type="ARBA" id="ARBA00023002"/>
    </source>
</evidence>
<dbReference type="EMBL" id="CP034170">
    <property type="protein sequence ID" value="AZI58993.1"/>
    <property type="molecule type" value="Genomic_DNA"/>
</dbReference>
<dbReference type="PANTHER" id="PTHR36925:SF1">
    <property type="entry name" value="COBALT-PRECORRIN-6A REDUCTASE"/>
    <property type="match status" value="1"/>
</dbReference>
<dbReference type="Proteomes" id="UP000268084">
    <property type="component" value="Chromosome"/>
</dbReference>